<dbReference type="RefSeq" id="WP_023056536.1">
    <property type="nucleotide sequence ID" value="NZ_JAUSTN010000006.1"/>
</dbReference>
<evidence type="ECO:0000256" key="1">
    <source>
        <dbReference type="ARBA" id="ARBA00023125"/>
    </source>
</evidence>
<dbReference type="Pfam" id="PF07883">
    <property type="entry name" value="Cupin_2"/>
    <property type="match status" value="1"/>
</dbReference>
<keyword evidence="1" id="KW-0238">DNA-binding</keyword>
<comment type="caution">
    <text evidence="3">The sequence shown here is derived from an EMBL/GenBank/DDBJ whole genome shotgun (WGS) entry which is preliminary data.</text>
</comment>
<dbReference type="SMART" id="SM00530">
    <property type="entry name" value="HTH_XRE"/>
    <property type="match status" value="1"/>
</dbReference>
<evidence type="ECO:0000313" key="3">
    <source>
        <dbReference type="EMBL" id="MDQ0275260.1"/>
    </source>
</evidence>
<dbReference type="InterPro" id="IPR050807">
    <property type="entry name" value="TransReg_Diox_bact_type"/>
</dbReference>
<dbReference type="PANTHER" id="PTHR46797">
    <property type="entry name" value="HTH-TYPE TRANSCRIPTIONAL REGULATOR"/>
    <property type="match status" value="1"/>
</dbReference>
<dbReference type="EMBL" id="JAUSTN010000006">
    <property type="protein sequence ID" value="MDQ0275260.1"/>
    <property type="molecule type" value="Genomic_DNA"/>
</dbReference>
<organism evidence="3 4">
    <name type="scientific">Peptoniphilus koenoeneniae</name>
    <dbReference type="NCBI Taxonomy" id="507751"/>
    <lineage>
        <taxon>Bacteria</taxon>
        <taxon>Bacillati</taxon>
        <taxon>Bacillota</taxon>
        <taxon>Tissierellia</taxon>
        <taxon>Tissierellales</taxon>
        <taxon>Peptoniphilaceae</taxon>
        <taxon>Peptoniphilus</taxon>
    </lineage>
</organism>
<dbReference type="PROSITE" id="PS50943">
    <property type="entry name" value="HTH_CROC1"/>
    <property type="match status" value="1"/>
</dbReference>
<protein>
    <submittedName>
        <fullName evidence="3">Transcriptional regulator with XRE-family HTH domain</fullName>
    </submittedName>
</protein>
<sequence length="178" mass="20422">MDIGNKLKFLRISQNLTQEELANRSELTKGFISQVERNLTSPSVATLIDILEALGTSPNEFFSDMEEKIVFKEEDYFENENDELKYNLQWIVPNAQKNLIEPTLITIKPGGRSEEIPPFEGQVMGYVLRGNIELVFGENIQKLKSKETFYFTAKKNHYIKNTAKTDAKVIWIASPPNF</sequence>
<dbReference type="Proteomes" id="UP001236559">
    <property type="component" value="Unassembled WGS sequence"/>
</dbReference>
<evidence type="ECO:0000259" key="2">
    <source>
        <dbReference type="PROSITE" id="PS50943"/>
    </source>
</evidence>
<dbReference type="PANTHER" id="PTHR46797:SF2">
    <property type="entry name" value="TRANSCRIPTIONAL REGULATOR"/>
    <property type="match status" value="1"/>
</dbReference>
<dbReference type="SUPFAM" id="SSF47413">
    <property type="entry name" value="lambda repressor-like DNA-binding domains"/>
    <property type="match status" value="1"/>
</dbReference>
<dbReference type="Pfam" id="PF01381">
    <property type="entry name" value="HTH_3"/>
    <property type="match status" value="1"/>
</dbReference>
<evidence type="ECO:0000313" key="4">
    <source>
        <dbReference type="Proteomes" id="UP001236559"/>
    </source>
</evidence>
<gene>
    <name evidence="3" type="ORF">J2S72_001285</name>
</gene>
<dbReference type="InterPro" id="IPR001387">
    <property type="entry name" value="Cro/C1-type_HTH"/>
</dbReference>
<dbReference type="InterPro" id="IPR013096">
    <property type="entry name" value="Cupin_2"/>
</dbReference>
<name>A0ABU0AVH7_9FIRM</name>
<accession>A0ABU0AVH7</accession>
<dbReference type="Gene3D" id="1.10.260.40">
    <property type="entry name" value="lambda repressor-like DNA-binding domains"/>
    <property type="match status" value="1"/>
</dbReference>
<dbReference type="SUPFAM" id="SSF51182">
    <property type="entry name" value="RmlC-like cupins"/>
    <property type="match status" value="1"/>
</dbReference>
<dbReference type="InterPro" id="IPR010982">
    <property type="entry name" value="Lambda_DNA-bd_dom_sf"/>
</dbReference>
<feature type="domain" description="HTH cro/C1-type" evidence="2">
    <location>
        <begin position="7"/>
        <end position="61"/>
    </location>
</feature>
<dbReference type="Gene3D" id="2.60.120.10">
    <property type="entry name" value="Jelly Rolls"/>
    <property type="match status" value="1"/>
</dbReference>
<proteinExistence type="predicted"/>
<dbReference type="InterPro" id="IPR014710">
    <property type="entry name" value="RmlC-like_jellyroll"/>
</dbReference>
<dbReference type="CDD" id="cd00093">
    <property type="entry name" value="HTH_XRE"/>
    <property type="match status" value="1"/>
</dbReference>
<dbReference type="InterPro" id="IPR011051">
    <property type="entry name" value="RmlC_Cupin_sf"/>
</dbReference>
<keyword evidence="4" id="KW-1185">Reference proteome</keyword>
<dbReference type="CDD" id="cd02209">
    <property type="entry name" value="cupin_XRE_C"/>
    <property type="match status" value="1"/>
</dbReference>
<reference evidence="3 4" key="1">
    <citation type="submission" date="2023-07" db="EMBL/GenBank/DDBJ databases">
        <title>Genomic Encyclopedia of Type Strains, Phase IV (KMG-IV): sequencing the most valuable type-strain genomes for metagenomic binning, comparative biology and taxonomic classification.</title>
        <authorList>
            <person name="Goeker M."/>
        </authorList>
    </citation>
    <scope>NUCLEOTIDE SEQUENCE [LARGE SCALE GENOMIC DNA]</scope>
    <source>
        <strain evidence="3 4">DSM 22616</strain>
    </source>
</reference>